<keyword evidence="2" id="KW-1185">Reference proteome</keyword>
<organism evidence="1 2">
    <name type="scientific">Hyaloscypha bicolor E</name>
    <dbReference type="NCBI Taxonomy" id="1095630"/>
    <lineage>
        <taxon>Eukaryota</taxon>
        <taxon>Fungi</taxon>
        <taxon>Dikarya</taxon>
        <taxon>Ascomycota</taxon>
        <taxon>Pezizomycotina</taxon>
        <taxon>Leotiomycetes</taxon>
        <taxon>Helotiales</taxon>
        <taxon>Hyaloscyphaceae</taxon>
        <taxon>Hyaloscypha</taxon>
        <taxon>Hyaloscypha bicolor</taxon>
    </lineage>
</organism>
<dbReference type="EMBL" id="KZ613745">
    <property type="protein sequence ID" value="PMD66188.1"/>
    <property type="molecule type" value="Genomic_DNA"/>
</dbReference>
<gene>
    <name evidence="1" type="ORF">K444DRAFT_165727</name>
</gene>
<dbReference type="RefSeq" id="XP_024743092.1">
    <property type="nucleotide sequence ID" value="XM_024870693.1"/>
</dbReference>
<reference evidence="1 2" key="1">
    <citation type="submission" date="2016-04" db="EMBL/GenBank/DDBJ databases">
        <title>A degradative enzymes factory behind the ericoid mycorrhizal symbiosis.</title>
        <authorList>
            <consortium name="DOE Joint Genome Institute"/>
            <person name="Martino E."/>
            <person name="Morin E."/>
            <person name="Grelet G."/>
            <person name="Kuo A."/>
            <person name="Kohler A."/>
            <person name="Daghino S."/>
            <person name="Barry K."/>
            <person name="Choi C."/>
            <person name="Cichocki N."/>
            <person name="Clum A."/>
            <person name="Copeland A."/>
            <person name="Hainaut M."/>
            <person name="Haridas S."/>
            <person name="Labutti K."/>
            <person name="Lindquist E."/>
            <person name="Lipzen A."/>
            <person name="Khouja H.-R."/>
            <person name="Murat C."/>
            <person name="Ohm R."/>
            <person name="Olson A."/>
            <person name="Spatafora J."/>
            <person name="Veneault-Fourrey C."/>
            <person name="Henrissat B."/>
            <person name="Grigoriev I."/>
            <person name="Martin F."/>
            <person name="Perotto S."/>
        </authorList>
    </citation>
    <scope>NUCLEOTIDE SEQUENCE [LARGE SCALE GENOMIC DNA]</scope>
    <source>
        <strain evidence="1 2">E</strain>
    </source>
</reference>
<dbReference type="STRING" id="1095630.A0A2J6TT92"/>
<sequence length="461" mass="52065">MTKIVDTATQGAQGTGSVSAATLTPELRPLSFDPAVLVVKPPVELLPNELLSQIFGFLDSPKPSSSESALHDEPDFELTKSDNAPLKAASCVSKRWRRGTIPLLFKHTQFVVEKKNQQNYNTLYQMVQQFLEFVLEHQLCRTLQSFTLIVRLKEAADILDRQEMTYGFSVFWKGIFRVIDPQELLIVAPPEALGMLTNCRVFMSDAWSFHCSCHYLRLQARPSKVPQVHKSFDRISETARISDFQASSSTPAGEKHKELTLWDIRPWTKLLLNEGSFIRAYATYEFWSRKPPSILPDLVGAAEDDGSTHGPFISPTIRDLSYIGMFPMQTHFAALTANCPRLNRLYVQLVPRNEILQDSSKMKQVEAEDLWMERNGCYALIMRELFSTPPIGNYKYLQEFESGDAADKDAWDMAVEYVKRAANGWKVATEGVFVRDTKEKMTVPAGGEEGKLSTLSVNSEM</sequence>
<protein>
    <submittedName>
        <fullName evidence="1">Uncharacterized protein</fullName>
    </submittedName>
</protein>
<evidence type="ECO:0000313" key="1">
    <source>
        <dbReference type="EMBL" id="PMD66188.1"/>
    </source>
</evidence>
<evidence type="ECO:0000313" key="2">
    <source>
        <dbReference type="Proteomes" id="UP000235371"/>
    </source>
</evidence>
<dbReference type="Proteomes" id="UP000235371">
    <property type="component" value="Unassembled WGS sequence"/>
</dbReference>
<proteinExistence type="predicted"/>
<accession>A0A2J6TT92</accession>
<dbReference type="AlphaFoldDB" id="A0A2J6TT92"/>
<dbReference type="GeneID" id="36578775"/>
<dbReference type="InParanoid" id="A0A2J6TT92"/>
<name>A0A2J6TT92_9HELO</name>
<dbReference type="OrthoDB" id="5296720at2759"/>